<dbReference type="Proteomes" id="UP000321598">
    <property type="component" value="Unassembled WGS sequence"/>
</dbReference>
<reference evidence="5 8" key="2">
    <citation type="submission" date="2019-07" db="EMBL/GenBank/DDBJ databases">
        <title>Whole genome shotgun sequence of Staphylococcus arlettae NBRC 109765.</title>
        <authorList>
            <person name="Hosoyama A."/>
            <person name="Uohara A."/>
            <person name="Ohji S."/>
            <person name="Ichikawa N."/>
        </authorList>
    </citation>
    <scope>NUCLEOTIDE SEQUENCE [LARGE SCALE GENOMIC DNA]</scope>
    <source>
        <strain evidence="5 8">NBRC 109765</strain>
    </source>
</reference>
<dbReference type="EMBL" id="BKAV01000014">
    <property type="protein sequence ID" value="GEQ00400.1"/>
    <property type="molecule type" value="Genomic_DNA"/>
</dbReference>
<dbReference type="AlphaFoldDB" id="A0A380C362"/>
<evidence type="ECO:0000313" key="6">
    <source>
        <dbReference type="EMBL" id="SUJ11403.1"/>
    </source>
</evidence>
<evidence type="ECO:0000313" key="8">
    <source>
        <dbReference type="Proteomes" id="UP000321598"/>
    </source>
</evidence>
<evidence type="ECO:0000256" key="3">
    <source>
        <dbReference type="SAM" id="SignalP"/>
    </source>
</evidence>
<feature type="domain" description="YncI copper-binding" evidence="4">
    <location>
        <begin position="25"/>
        <end position="150"/>
    </location>
</feature>
<proteinExistence type="predicted"/>
<organism evidence="6 7">
    <name type="scientific">Staphylococcus arlettae</name>
    <dbReference type="NCBI Taxonomy" id="29378"/>
    <lineage>
        <taxon>Bacteria</taxon>
        <taxon>Bacillati</taxon>
        <taxon>Bacillota</taxon>
        <taxon>Bacilli</taxon>
        <taxon>Bacillales</taxon>
        <taxon>Staphylococcaceae</taxon>
        <taxon>Staphylococcus</taxon>
    </lineage>
</organism>
<accession>A0A380C362</accession>
<dbReference type="Proteomes" id="UP000254956">
    <property type="component" value="Unassembled WGS sequence"/>
</dbReference>
<dbReference type="InterPro" id="IPR012533">
    <property type="entry name" value="YcnI-copper_dom"/>
</dbReference>
<keyword evidence="8" id="KW-1185">Reference proteome</keyword>
<evidence type="ECO:0000256" key="1">
    <source>
        <dbReference type="SAM" id="MobiDB-lite"/>
    </source>
</evidence>
<dbReference type="EMBL" id="UGZE01000001">
    <property type="protein sequence ID" value="SUJ11403.1"/>
    <property type="molecule type" value="Genomic_DNA"/>
</dbReference>
<dbReference type="RefSeq" id="WP_103388763.1">
    <property type="nucleotide sequence ID" value="NZ_BKAV01000014.1"/>
</dbReference>
<dbReference type="OrthoDB" id="69896at2"/>
<evidence type="ECO:0000256" key="2">
    <source>
        <dbReference type="SAM" id="Phobius"/>
    </source>
</evidence>
<gene>
    <name evidence="6" type="ORF">NCTC12413_00575</name>
    <name evidence="5" type="ORF">SAR03_14370</name>
</gene>
<keyword evidence="2" id="KW-1133">Transmembrane helix</keyword>
<feature type="transmembrane region" description="Helical" evidence="2">
    <location>
        <begin position="171"/>
        <end position="189"/>
    </location>
</feature>
<keyword evidence="2" id="KW-0472">Membrane</keyword>
<evidence type="ECO:0000313" key="5">
    <source>
        <dbReference type="EMBL" id="GEQ00400.1"/>
    </source>
</evidence>
<protein>
    <submittedName>
        <fullName evidence="6">Uncharacterized protein conserved in bacteria</fullName>
    </submittedName>
</protein>
<name>A0A380C362_9STAP</name>
<keyword evidence="3" id="KW-0732">Signal</keyword>
<sequence length="194" mass="21457">MIKKISLMAFFVFTMVLMTNIANAHVTLNPDKSEPGAYEKHDVRVPVEKDTNTTKVELVVPDGLQLVAVAPVDGFKHKFTKDSKGNITKVTWTATGEGIGPNEFIDFPIQVANSEEEGQYKWKAYQTYEDGETVKWTGGKDAEKPAPVTTVSANTAQEQGESKDEEQQNTTPLWIVAIIAIILSLIAIFKKTKK</sequence>
<dbReference type="Pfam" id="PF07987">
    <property type="entry name" value="DUF1775"/>
    <property type="match status" value="1"/>
</dbReference>
<feature type="compositionally biased region" description="Polar residues" evidence="1">
    <location>
        <begin position="149"/>
        <end position="159"/>
    </location>
</feature>
<evidence type="ECO:0000313" key="7">
    <source>
        <dbReference type="Proteomes" id="UP000254956"/>
    </source>
</evidence>
<feature type="region of interest" description="Disordered" evidence="1">
    <location>
        <begin position="137"/>
        <end position="168"/>
    </location>
</feature>
<dbReference type="CDD" id="cd08545">
    <property type="entry name" value="YcnI_like"/>
    <property type="match status" value="1"/>
</dbReference>
<dbReference type="InterPro" id="IPR038507">
    <property type="entry name" value="YcnI-like_sf"/>
</dbReference>
<feature type="chain" id="PRO_5043512205" evidence="3">
    <location>
        <begin position="25"/>
        <end position="194"/>
    </location>
</feature>
<dbReference type="Gene3D" id="2.60.40.2230">
    <property type="entry name" value="Uncharacterised protein YcnI-like PF07987, DUF1775"/>
    <property type="match status" value="1"/>
</dbReference>
<evidence type="ECO:0000259" key="4">
    <source>
        <dbReference type="Pfam" id="PF07987"/>
    </source>
</evidence>
<keyword evidence="2" id="KW-0812">Transmembrane</keyword>
<dbReference type="STRING" id="1212545.SARL_01461"/>
<feature type="signal peptide" evidence="3">
    <location>
        <begin position="1"/>
        <end position="24"/>
    </location>
</feature>
<reference evidence="6 7" key="1">
    <citation type="submission" date="2018-06" db="EMBL/GenBank/DDBJ databases">
        <authorList>
            <consortium name="Pathogen Informatics"/>
            <person name="Doyle S."/>
        </authorList>
    </citation>
    <scope>NUCLEOTIDE SEQUENCE [LARGE SCALE GENOMIC DNA]</scope>
    <source>
        <strain evidence="6 7">NCTC12413</strain>
    </source>
</reference>